<dbReference type="Pfam" id="PF00326">
    <property type="entry name" value="Peptidase_S9"/>
    <property type="match status" value="1"/>
</dbReference>
<keyword evidence="2" id="KW-0645">Protease</keyword>
<dbReference type="InterPro" id="IPR011042">
    <property type="entry name" value="6-blade_b-propeller_TolB-like"/>
</dbReference>
<dbReference type="Gene3D" id="2.120.10.30">
    <property type="entry name" value="TolB, C-terminal domain"/>
    <property type="match status" value="1"/>
</dbReference>
<evidence type="ECO:0000256" key="4">
    <source>
        <dbReference type="ARBA" id="ARBA00022801"/>
    </source>
</evidence>
<keyword evidence="10" id="KW-1185">Reference proteome</keyword>
<evidence type="ECO:0000256" key="3">
    <source>
        <dbReference type="ARBA" id="ARBA00022729"/>
    </source>
</evidence>
<dbReference type="Proteomes" id="UP001201980">
    <property type="component" value="Unassembled WGS sequence"/>
</dbReference>
<dbReference type="PANTHER" id="PTHR42776">
    <property type="entry name" value="SERINE PEPTIDASE S9 FAMILY MEMBER"/>
    <property type="match status" value="1"/>
</dbReference>
<feature type="compositionally biased region" description="Polar residues" evidence="7">
    <location>
        <begin position="200"/>
        <end position="210"/>
    </location>
</feature>
<sequence length="809" mass="89007">MTIQAAKFTPEVLLSAPRRTPGLPNSTGEQALYTVSSYSFATHSKTTQIRLLDIQSGKSSVLFENAEYSEPTWVSETEFIFFSRPPGGSTVLAEADLADLPHLEPREIALLPGSFSSMKVKTLSKNVVAMACVAVAKPDGTPYDPYAEPKKYTSARVYDSLFVRHWDSYITENTNSVWYGRLEKRNKGKGRGVGRIGGDTSENQRTQQNQEPRRYASEGASSEQQQQQQQQQRRHPTTHQSCWKLEGEGLTNLLAGQGLECPVPPFGGASDFDISHTGIAFVARDPELSPAIYAKTNCYFVPLTTFTETSPPAPKPVSTPGLEGYSSAPAFSPCGKSLVFGRMRSKQYESDKPRVMLVSDVDKITEGAPADEFWSTQDGDGGWDLRPDWFLWSRDEKELFAAAERNGRTVLWQFPSNVSEAATGLPTPVVADGSVNDAKLLGADGKRLLVTSTSMVDSSIYSIITPVMDPEVEVVSSNSKGGRSFGLSRSQFDEFWFRSGGPSCSSSSPGNGNSSDDGGYDVHALVMKPSNFDPCKKYPLAMLIHGGPQGAWLDGWSTRWNPAIFAEQGYVAVMPNPTGSTGYGMALEDGIRENWGGRPYQDLVNCFEHIERELEYVDTERAVALGASYGGYMINWIQGHPLGRKFKALVCHDGVFSTLNQYSSEELYFPIHDFGGTLWDNREVYERWDPARFSGNWATPQLIIHNELDYRLPISEGLAAFNVLQSRGVPSKFVTFPDENHWVLKPENSMVWHTEVLNWINNYSGIAGEIEGTAFSTAAASGGQPQSQEGEEAEEETAAAAGLLPMRRS</sequence>
<dbReference type="InterPro" id="IPR001375">
    <property type="entry name" value="Peptidase_S9_cat"/>
</dbReference>
<dbReference type="InterPro" id="IPR029058">
    <property type="entry name" value="AB_hydrolase_fold"/>
</dbReference>
<proteinExistence type="inferred from homology"/>
<evidence type="ECO:0000313" key="10">
    <source>
        <dbReference type="Proteomes" id="UP001201980"/>
    </source>
</evidence>
<keyword evidence="3" id="KW-0732">Signal</keyword>
<comment type="caution">
    <text evidence="9">The sequence shown here is derived from an EMBL/GenBank/DDBJ whole genome shotgun (WGS) entry which is preliminary data.</text>
</comment>
<evidence type="ECO:0000256" key="2">
    <source>
        <dbReference type="ARBA" id="ARBA00022670"/>
    </source>
</evidence>
<dbReference type="FunFam" id="3.40.50.1820:FF:000028">
    <property type="entry name" value="S9 family peptidase"/>
    <property type="match status" value="1"/>
</dbReference>
<keyword evidence="5" id="KW-0720">Serine protease</keyword>
<evidence type="ECO:0000259" key="8">
    <source>
        <dbReference type="Pfam" id="PF00326"/>
    </source>
</evidence>
<dbReference type="SUPFAM" id="SSF82171">
    <property type="entry name" value="DPP6 N-terminal domain-like"/>
    <property type="match status" value="1"/>
</dbReference>
<evidence type="ECO:0000313" key="9">
    <source>
        <dbReference type="EMBL" id="KAJ2904718.1"/>
    </source>
</evidence>
<dbReference type="SUPFAM" id="SSF53474">
    <property type="entry name" value="alpha/beta-Hydrolases"/>
    <property type="match status" value="1"/>
</dbReference>
<accession>A0AAD5RWM0</accession>
<dbReference type="Gene3D" id="3.40.50.1820">
    <property type="entry name" value="alpha/beta hydrolase"/>
    <property type="match status" value="1"/>
</dbReference>
<name>A0AAD5RWM0_9PEZI</name>
<evidence type="ECO:0000256" key="1">
    <source>
        <dbReference type="ARBA" id="ARBA00010040"/>
    </source>
</evidence>
<dbReference type="GO" id="GO:0006508">
    <property type="term" value="P:proteolysis"/>
    <property type="evidence" value="ECO:0007669"/>
    <property type="project" value="UniProtKB-KW"/>
</dbReference>
<dbReference type="GO" id="GO:0004252">
    <property type="term" value="F:serine-type endopeptidase activity"/>
    <property type="evidence" value="ECO:0007669"/>
    <property type="project" value="TreeGrafter"/>
</dbReference>
<gene>
    <name evidence="9" type="ORF">MKZ38_007336</name>
</gene>
<feature type="region of interest" description="Disordered" evidence="7">
    <location>
        <begin position="777"/>
        <end position="809"/>
    </location>
</feature>
<dbReference type="EMBL" id="JAKWBI020000046">
    <property type="protein sequence ID" value="KAJ2904718.1"/>
    <property type="molecule type" value="Genomic_DNA"/>
</dbReference>
<dbReference type="AlphaFoldDB" id="A0AAD5RWM0"/>
<dbReference type="PANTHER" id="PTHR42776:SF13">
    <property type="entry name" value="DIPEPTIDYL-PEPTIDASE 5"/>
    <property type="match status" value="1"/>
</dbReference>
<evidence type="ECO:0000256" key="6">
    <source>
        <dbReference type="ARBA" id="ARBA00032829"/>
    </source>
</evidence>
<comment type="similarity">
    <text evidence="1">Belongs to the peptidase S9C family.</text>
</comment>
<feature type="domain" description="Peptidase S9 prolyl oligopeptidase catalytic" evidence="8">
    <location>
        <begin position="556"/>
        <end position="765"/>
    </location>
</feature>
<keyword evidence="4" id="KW-0378">Hydrolase</keyword>
<feature type="region of interest" description="Disordered" evidence="7">
    <location>
        <begin position="187"/>
        <end position="240"/>
    </location>
</feature>
<protein>
    <recommendedName>
        <fullName evidence="6">Dipeptidyl-peptidase V</fullName>
    </recommendedName>
</protein>
<reference evidence="9" key="1">
    <citation type="submission" date="2022-07" db="EMBL/GenBank/DDBJ databases">
        <title>Draft genome sequence of Zalerion maritima ATCC 34329, a (micro)plastics degrading marine fungus.</title>
        <authorList>
            <person name="Paco A."/>
            <person name="Goncalves M.F.M."/>
            <person name="Rocha-Santos T.A.P."/>
            <person name="Alves A."/>
        </authorList>
    </citation>
    <scope>NUCLEOTIDE SEQUENCE</scope>
    <source>
        <strain evidence="9">ATCC 34329</strain>
    </source>
</reference>
<organism evidence="9 10">
    <name type="scientific">Zalerion maritima</name>
    <dbReference type="NCBI Taxonomy" id="339359"/>
    <lineage>
        <taxon>Eukaryota</taxon>
        <taxon>Fungi</taxon>
        <taxon>Dikarya</taxon>
        <taxon>Ascomycota</taxon>
        <taxon>Pezizomycotina</taxon>
        <taxon>Sordariomycetes</taxon>
        <taxon>Lulworthiomycetidae</taxon>
        <taxon>Lulworthiales</taxon>
        <taxon>Lulworthiaceae</taxon>
        <taxon>Zalerion</taxon>
    </lineage>
</organism>
<feature type="compositionally biased region" description="Low complexity" evidence="7">
    <location>
        <begin position="777"/>
        <end position="788"/>
    </location>
</feature>
<evidence type="ECO:0000256" key="7">
    <source>
        <dbReference type="SAM" id="MobiDB-lite"/>
    </source>
</evidence>
<evidence type="ECO:0000256" key="5">
    <source>
        <dbReference type="ARBA" id="ARBA00022825"/>
    </source>
</evidence>